<name>A0A7W4PFX0_9PROT</name>
<evidence type="ECO:0000313" key="1">
    <source>
        <dbReference type="EMBL" id="MBB2190994.1"/>
    </source>
</evidence>
<dbReference type="AlphaFoldDB" id="A0A7W4PFX0"/>
<evidence type="ECO:0000313" key="2">
    <source>
        <dbReference type="Proteomes" id="UP000555756"/>
    </source>
</evidence>
<organism evidence="1 2">
    <name type="scientific">Gluconacetobacter azotocaptans</name>
    <dbReference type="NCBI Taxonomy" id="142834"/>
    <lineage>
        <taxon>Bacteria</taxon>
        <taxon>Pseudomonadati</taxon>
        <taxon>Pseudomonadota</taxon>
        <taxon>Alphaproteobacteria</taxon>
        <taxon>Acetobacterales</taxon>
        <taxon>Acetobacteraceae</taxon>
        <taxon>Gluconacetobacter</taxon>
    </lineage>
</organism>
<accession>A0A7W4PFX0</accession>
<sequence>MPLAGGGFFCPRDRLDRKVGESSAFCFAVKITQGRRNLPRLFDTPAA</sequence>
<comment type="caution">
    <text evidence="1">The sequence shown here is derived from an EMBL/GenBank/DDBJ whole genome shotgun (WGS) entry which is preliminary data.</text>
</comment>
<reference evidence="1 2" key="1">
    <citation type="submission" date="2020-04" db="EMBL/GenBank/DDBJ databases">
        <title>Description of novel Gluconacetobacter.</title>
        <authorList>
            <person name="Sombolestani A."/>
        </authorList>
    </citation>
    <scope>NUCLEOTIDE SEQUENCE [LARGE SCALE GENOMIC DNA]</scope>
    <source>
        <strain evidence="1 2">LMG 21311</strain>
    </source>
</reference>
<proteinExistence type="predicted"/>
<dbReference type="Proteomes" id="UP000555756">
    <property type="component" value="Unassembled WGS sequence"/>
</dbReference>
<protein>
    <submittedName>
        <fullName evidence="1">Uncharacterized protein</fullName>
    </submittedName>
</protein>
<dbReference type="EMBL" id="JABEQF010000011">
    <property type="protein sequence ID" value="MBB2190994.1"/>
    <property type="molecule type" value="Genomic_DNA"/>
</dbReference>
<keyword evidence="2" id="KW-1185">Reference proteome</keyword>
<gene>
    <name evidence="1" type="ORF">HLH34_13660</name>
</gene>